<organism evidence="2 3">
    <name type="scientific">Chitinophaga caeni</name>
    <dbReference type="NCBI Taxonomy" id="2029983"/>
    <lineage>
        <taxon>Bacteria</taxon>
        <taxon>Pseudomonadati</taxon>
        <taxon>Bacteroidota</taxon>
        <taxon>Chitinophagia</taxon>
        <taxon>Chitinophagales</taxon>
        <taxon>Chitinophagaceae</taxon>
        <taxon>Chitinophaga</taxon>
    </lineage>
</organism>
<evidence type="ECO:0000313" key="2">
    <source>
        <dbReference type="EMBL" id="ATL46538.1"/>
    </source>
</evidence>
<dbReference type="Pfam" id="PF12702">
    <property type="entry name" value="Lipocalin_3"/>
    <property type="match status" value="1"/>
</dbReference>
<feature type="domain" description="Lipocalin-like" evidence="1">
    <location>
        <begin position="76"/>
        <end position="166"/>
    </location>
</feature>
<proteinExistence type="predicted"/>
<evidence type="ECO:0000313" key="3">
    <source>
        <dbReference type="Proteomes" id="UP000220133"/>
    </source>
</evidence>
<dbReference type="AlphaFoldDB" id="A0A291QRB7"/>
<dbReference type="Proteomes" id="UP000220133">
    <property type="component" value="Chromosome"/>
</dbReference>
<reference evidence="2 3" key="1">
    <citation type="submission" date="2017-10" db="EMBL/GenBank/DDBJ databases">
        <title>Paenichitinophaga pekingensis gen. nov., sp. nov., isolated from activated sludge.</title>
        <authorList>
            <person name="Jin D."/>
            <person name="Kong X."/>
            <person name="Deng Y."/>
            <person name="Bai Z."/>
        </authorList>
    </citation>
    <scope>NUCLEOTIDE SEQUENCE [LARGE SCALE GENOMIC DNA]</scope>
    <source>
        <strain evidence="2 3">13</strain>
    </source>
</reference>
<evidence type="ECO:0000259" key="1">
    <source>
        <dbReference type="Pfam" id="PF12702"/>
    </source>
</evidence>
<dbReference type="PROSITE" id="PS51257">
    <property type="entry name" value="PROKAR_LIPOPROTEIN"/>
    <property type="match status" value="1"/>
</dbReference>
<keyword evidence="3" id="KW-1185">Reference proteome</keyword>
<dbReference type="EMBL" id="CP023777">
    <property type="protein sequence ID" value="ATL46538.1"/>
    <property type="molecule type" value="Genomic_DNA"/>
</dbReference>
<name>A0A291QRB7_9BACT</name>
<dbReference type="KEGG" id="cbae:COR50_04740"/>
<protein>
    <recommendedName>
        <fullName evidence="1">Lipocalin-like domain-containing protein</fullName>
    </recommendedName>
</protein>
<dbReference type="Gene3D" id="2.40.128.280">
    <property type="match status" value="1"/>
</dbReference>
<gene>
    <name evidence="2" type="ORF">COR50_04740</name>
</gene>
<sequence length="176" mass="19932">MQAKGCRAFIHPKTITMKHSAYIIFISLVLSACQQTKREAISSYPDSLIEYVDTIYTPPVAVTDTLQRDSIDLTLVPGRWWQPVPGKEEEQQGFHLMKGGKIKGLNMPALIYEKWEIVSDTLMLWSDMVSGEDTTRLIDTLLVRNVNDSVMVLFPHNAAAGYFEIYHREGAKGKKK</sequence>
<accession>A0A291QRB7</accession>
<dbReference type="InterPro" id="IPR024311">
    <property type="entry name" value="Lipocalin-like"/>
</dbReference>